<dbReference type="PANTHER" id="PTHR34474">
    <property type="entry name" value="SIGNAL TRANSDUCTION PROTEIN TRAP"/>
    <property type="match status" value="1"/>
</dbReference>
<gene>
    <name evidence="2" type="ORF">RAK27_12925</name>
</gene>
<protein>
    <submittedName>
        <fullName evidence="2">Antibiotic biosynthesis monooxygenase</fullName>
    </submittedName>
</protein>
<name>A0AAW9JS12_CARML</name>
<dbReference type="PROSITE" id="PS51725">
    <property type="entry name" value="ABM"/>
    <property type="match status" value="1"/>
</dbReference>
<dbReference type="InterPro" id="IPR050404">
    <property type="entry name" value="Heme-degrading_MO"/>
</dbReference>
<evidence type="ECO:0000259" key="1">
    <source>
        <dbReference type="PROSITE" id="PS51725"/>
    </source>
</evidence>
<feature type="domain" description="ABM" evidence="1">
    <location>
        <begin position="2"/>
        <end position="97"/>
    </location>
</feature>
<sequence length="116" mass="13162">MFIVTNTIKIEKEHVDQVVTRFNGGHAQASIAGIEGFLGFELWRKKDTHPDYSEIVVTSRWDNEANQKAWLKTDGFKKAHGRTADTREQHAHRTGIISNEIAEFETVLSQEPVLEG</sequence>
<dbReference type="Gene3D" id="3.30.70.100">
    <property type="match status" value="1"/>
</dbReference>
<dbReference type="GO" id="GO:0004497">
    <property type="term" value="F:monooxygenase activity"/>
    <property type="evidence" value="ECO:0007669"/>
    <property type="project" value="UniProtKB-KW"/>
</dbReference>
<dbReference type="EMBL" id="JAVBVO010000003">
    <property type="protein sequence ID" value="MDZ5759560.1"/>
    <property type="molecule type" value="Genomic_DNA"/>
</dbReference>
<reference evidence="2" key="1">
    <citation type="submission" date="2023-08" db="EMBL/GenBank/DDBJ databases">
        <title>Genomic characterization of piscicolin 126 produced by Carnobacterium maltaromaticum CM22 strain isolated from salmon (Salmo salar).</title>
        <authorList>
            <person name="Gonzalez-Gragera E."/>
            <person name="Garcia-Lopez J.D."/>
            <person name="Teso-Perez C."/>
            <person name="Gimenez-Hernandez I."/>
            <person name="Peralta-Sanchez J.M."/>
            <person name="Valdivia E."/>
            <person name="Montalban-Lopez M."/>
            <person name="Martin-Platero A.M."/>
            <person name="Banos A."/>
            <person name="Martinez-Bueno M."/>
        </authorList>
    </citation>
    <scope>NUCLEOTIDE SEQUENCE</scope>
    <source>
        <strain evidence="2">CM22</strain>
    </source>
</reference>
<dbReference type="InterPro" id="IPR007138">
    <property type="entry name" value="ABM_dom"/>
</dbReference>
<evidence type="ECO:0000313" key="2">
    <source>
        <dbReference type="EMBL" id="MDZ5759560.1"/>
    </source>
</evidence>
<organism evidence="2 3">
    <name type="scientific">Carnobacterium maltaromaticum</name>
    <name type="common">Carnobacterium piscicola</name>
    <dbReference type="NCBI Taxonomy" id="2751"/>
    <lineage>
        <taxon>Bacteria</taxon>
        <taxon>Bacillati</taxon>
        <taxon>Bacillota</taxon>
        <taxon>Bacilli</taxon>
        <taxon>Lactobacillales</taxon>
        <taxon>Carnobacteriaceae</taxon>
        <taxon>Carnobacterium</taxon>
    </lineage>
</organism>
<dbReference type="SUPFAM" id="SSF54909">
    <property type="entry name" value="Dimeric alpha+beta barrel"/>
    <property type="match status" value="1"/>
</dbReference>
<dbReference type="GeneID" id="83607434"/>
<accession>A0AAW9JS12</accession>
<dbReference type="Proteomes" id="UP001290462">
    <property type="component" value="Unassembled WGS sequence"/>
</dbReference>
<proteinExistence type="predicted"/>
<keyword evidence="2" id="KW-0560">Oxidoreductase</keyword>
<dbReference type="PANTHER" id="PTHR34474:SF4">
    <property type="entry name" value="HEME OXYGENASE (STAPHYLOBILIN-PRODUCING) 1"/>
    <property type="match status" value="1"/>
</dbReference>
<dbReference type="Pfam" id="PF03992">
    <property type="entry name" value="ABM"/>
    <property type="match status" value="1"/>
</dbReference>
<dbReference type="AlphaFoldDB" id="A0AAW9JS12"/>
<evidence type="ECO:0000313" key="3">
    <source>
        <dbReference type="Proteomes" id="UP001290462"/>
    </source>
</evidence>
<dbReference type="RefSeq" id="WP_010051889.1">
    <property type="nucleotide sequence ID" value="NZ_CAJGUS010000047.1"/>
</dbReference>
<keyword evidence="2" id="KW-0503">Monooxygenase</keyword>
<dbReference type="InterPro" id="IPR011008">
    <property type="entry name" value="Dimeric_a/b-barrel"/>
</dbReference>
<comment type="caution">
    <text evidence="2">The sequence shown here is derived from an EMBL/GenBank/DDBJ whole genome shotgun (WGS) entry which is preliminary data.</text>
</comment>